<evidence type="ECO:0000313" key="4">
    <source>
        <dbReference type="Proteomes" id="UP000315914"/>
    </source>
</evidence>
<feature type="domain" description="Glycosyl transferase family 1" evidence="1">
    <location>
        <begin position="220"/>
        <end position="360"/>
    </location>
</feature>
<dbReference type="EMBL" id="VITW01000012">
    <property type="protein sequence ID" value="TWB68107.1"/>
    <property type="molecule type" value="Genomic_DNA"/>
</dbReference>
<dbReference type="RefSeq" id="WP_080140133.1">
    <property type="nucleotide sequence ID" value="NZ_LWIG01000063.1"/>
</dbReference>
<organism evidence="3 4">
    <name type="scientific">Bradyrhizobium sacchari</name>
    <dbReference type="NCBI Taxonomy" id="1399419"/>
    <lineage>
        <taxon>Bacteria</taxon>
        <taxon>Pseudomonadati</taxon>
        <taxon>Pseudomonadota</taxon>
        <taxon>Alphaproteobacteria</taxon>
        <taxon>Hyphomicrobiales</taxon>
        <taxon>Nitrobacteraceae</taxon>
        <taxon>Bradyrhizobium</taxon>
    </lineage>
</organism>
<name>A0A560JAU6_9BRAD</name>
<dbReference type="Gene3D" id="3.40.50.2000">
    <property type="entry name" value="Glycogen Phosphorylase B"/>
    <property type="match status" value="2"/>
</dbReference>
<dbReference type="STRING" id="1399419.A5906_15130"/>
<dbReference type="Pfam" id="PF13579">
    <property type="entry name" value="Glyco_trans_4_4"/>
    <property type="match status" value="1"/>
</dbReference>
<protein>
    <submittedName>
        <fullName evidence="3">Glycosyltransferase involved in cell wall biosynthesis</fullName>
    </submittedName>
</protein>
<dbReference type="InterPro" id="IPR001296">
    <property type="entry name" value="Glyco_trans_1"/>
</dbReference>
<dbReference type="CDD" id="cd03823">
    <property type="entry name" value="GT4_ExpE7-like"/>
    <property type="match status" value="1"/>
</dbReference>
<dbReference type="AlphaFoldDB" id="A0A560JAU6"/>
<dbReference type="PANTHER" id="PTHR12526">
    <property type="entry name" value="GLYCOSYLTRANSFERASE"/>
    <property type="match status" value="1"/>
</dbReference>
<comment type="caution">
    <text evidence="3">The sequence shown here is derived from an EMBL/GenBank/DDBJ whole genome shotgun (WGS) entry which is preliminary data.</text>
</comment>
<evidence type="ECO:0000313" key="3">
    <source>
        <dbReference type="EMBL" id="TWB68107.1"/>
    </source>
</evidence>
<evidence type="ECO:0000259" key="1">
    <source>
        <dbReference type="Pfam" id="PF00534"/>
    </source>
</evidence>
<proteinExistence type="predicted"/>
<feature type="domain" description="Glycosyltransferase subfamily 4-like N-terminal" evidence="2">
    <location>
        <begin position="16"/>
        <end position="189"/>
    </location>
</feature>
<dbReference type="InterPro" id="IPR028098">
    <property type="entry name" value="Glyco_trans_4-like_N"/>
</dbReference>
<sequence>MRILIVNTLYPPEIIGGAEVSVSLLAEALAQRGQQVSVVCLQKEQVQSVDERNGVRVYRVPLDNDYWPFGRDAKPSSMQRLKWHLQDTWNRKAAARFAEILDIEKPDVVHSNNLTGFSVSLWSEAKRRNIRIVHTLRDYSLICKRSTLFRAGSTCMRRCAACATMTAPYRHASRMVDAVTSNSQFVLERHLGPGYFTDIPRRVIFNIADTTNLGAMPGPAGDDLVFGFIGRLEPEKGIDVVLKAAELLPDTGWQLKIAGRGLEAYVRDIKAACRSDRVQWLGFTKSADFYAAVDVCLISSVWPEPLPRTLIEAIGAGKATICATAGGIPEISEFSNLVGKYEPHDHRRLAELMQEAIHQTARWKKSSPARPDFAEKFTPETITRQYLEMYTGKPGTSSQE</sequence>
<dbReference type="OrthoDB" id="9807414at2"/>
<keyword evidence="3" id="KW-0808">Transferase</keyword>
<dbReference type="GO" id="GO:0016757">
    <property type="term" value="F:glycosyltransferase activity"/>
    <property type="evidence" value="ECO:0007669"/>
    <property type="project" value="InterPro"/>
</dbReference>
<dbReference type="Proteomes" id="UP000315914">
    <property type="component" value="Unassembled WGS sequence"/>
</dbReference>
<evidence type="ECO:0000259" key="2">
    <source>
        <dbReference type="Pfam" id="PF13579"/>
    </source>
</evidence>
<reference evidence="3 4" key="1">
    <citation type="submission" date="2019-06" db="EMBL/GenBank/DDBJ databases">
        <title>Genomic Encyclopedia of Type Strains, Phase IV (KMG-V): Genome sequencing to study the core and pangenomes of soil and plant-associated prokaryotes.</title>
        <authorList>
            <person name="Whitman W."/>
        </authorList>
    </citation>
    <scope>NUCLEOTIDE SEQUENCE [LARGE SCALE GENOMIC DNA]</scope>
    <source>
        <strain evidence="3 4">BR 10556</strain>
    </source>
</reference>
<dbReference type="PANTHER" id="PTHR12526:SF630">
    <property type="entry name" value="GLYCOSYLTRANSFERASE"/>
    <property type="match status" value="1"/>
</dbReference>
<dbReference type="SUPFAM" id="SSF53756">
    <property type="entry name" value="UDP-Glycosyltransferase/glycogen phosphorylase"/>
    <property type="match status" value="1"/>
</dbReference>
<gene>
    <name evidence="3" type="ORF">FBZ95_1129</name>
</gene>
<dbReference type="Pfam" id="PF00534">
    <property type="entry name" value="Glycos_transf_1"/>
    <property type="match status" value="1"/>
</dbReference>
<accession>A0A560JAU6</accession>
<keyword evidence="4" id="KW-1185">Reference proteome</keyword>